<organism evidence="1 2">
    <name type="scientific">Eretmocerus hayati</name>
    <dbReference type="NCBI Taxonomy" id="131215"/>
    <lineage>
        <taxon>Eukaryota</taxon>
        <taxon>Metazoa</taxon>
        <taxon>Ecdysozoa</taxon>
        <taxon>Arthropoda</taxon>
        <taxon>Hexapoda</taxon>
        <taxon>Insecta</taxon>
        <taxon>Pterygota</taxon>
        <taxon>Neoptera</taxon>
        <taxon>Endopterygota</taxon>
        <taxon>Hymenoptera</taxon>
        <taxon>Apocrita</taxon>
        <taxon>Proctotrupomorpha</taxon>
        <taxon>Chalcidoidea</taxon>
        <taxon>Aphelinidae</taxon>
        <taxon>Aphelininae</taxon>
        <taxon>Eretmocerus</taxon>
    </lineage>
</organism>
<gene>
    <name evidence="1" type="ORF">QAD02_009717</name>
</gene>
<proteinExistence type="predicted"/>
<protein>
    <submittedName>
        <fullName evidence="1">Uncharacterized protein</fullName>
    </submittedName>
</protein>
<keyword evidence="2" id="KW-1185">Reference proteome</keyword>
<dbReference type="EMBL" id="CM056744">
    <property type="protein sequence ID" value="KAJ8668054.1"/>
    <property type="molecule type" value="Genomic_DNA"/>
</dbReference>
<reference evidence="1" key="1">
    <citation type="submission" date="2023-04" db="EMBL/GenBank/DDBJ databases">
        <title>A chromosome-level genome assembly of the parasitoid wasp Eretmocerus hayati.</title>
        <authorList>
            <person name="Zhong Y."/>
            <person name="Liu S."/>
            <person name="Liu Y."/>
        </authorList>
    </citation>
    <scope>NUCLEOTIDE SEQUENCE</scope>
    <source>
        <strain evidence="1">ZJU_SS_LIU_2023</strain>
    </source>
</reference>
<sequence length="421" mass="48383">MVISRSAITVFAFTALWLTVKSSSIKNLTKSISFTSNLNVMGLTIQRTSLQYVICHSMHRFQRNCILRAISFSFDETITEEMKCPFTIAVDKDYEMSQSIRVHKIKDHETVLVWGESHKHNKSSLLKIMVISKPDCKIRTNELMISNAFPNIDLTVKNLMVLTHPYTYELIYDDHYDNLANRRKCFVIYDSDGLKYGGPSYLNVSAAPRKSGLLTYRNLYHDNVFKRDNCIGFISEENLNASLFFTEKVSDRLKEFDNAENSRVSVSTAYGFPRICIRENAYESHVKCAQGDLKTWINLTFEHEVQDFIIHNLHDRGFLILVSKRLETNERKFSHQFLLTKFDHNGRVQGGAHVAYSVNCSSPINIHAQIYENEEGDHCVSLLEESTSLYLMVRCFSESTITQQNYVSDDQVFDQSGTIAC</sequence>
<evidence type="ECO:0000313" key="2">
    <source>
        <dbReference type="Proteomes" id="UP001239111"/>
    </source>
</evidence>
<name>A0ACC2NAG8_9HYME</name>
<accession>A0ACC2NAG8</accession>
<dbReference type="Proteomes" id="UP001239111">
    <property type="component" value="Chromosome 4"/>
</dbReference>
<comment type="caution">
    <text evidence="1">The sequence shown here is derived from an EMBL/GenBank/DDBJ whole genome shotgun (WGS) entry which is preliminary data.</text>
</comment>
<evidence type="ECO:0000313" key="1">
    <source>
        <dbReference type="EMBL" id="KAJ8668054.1"/>
    </source>
</evidence>